<evidence type="ECO:0000256" key="4">
    <source>
        <dbReference type="ARBA" id="ARBA00023088"/>
    </source>
</evidence>
<feature type="domain" description="Ig-like" evidence="8">
    <location>
        <begin position="704"/>
        <end position="786"/>
    </location>
</feature>
<name>A0ABV9JFV9_9LACT</name>
<feature type="region of interest" description="Disordered" evidence="5">
    <location>
        <begin position="906"/>
        <end position="930"/>
    </location>
</feature>
<evidence type="ECO:0000256" key="5">
    <source>
        <dbReference type="SAM" id="MobiDB-lite"/>
    </source>
</evidence>
<evidence type="ECO:0000259" key="8">
    <source>
        <dbReference type="Pfam" id="PF07523"/>
    </source>
</evidence>
<dbReference type="Pfam" id="PF07523">
    <property type="entry name" value="Big_3"/>
    <property type="match status" value="3"/>
</dbReference>
<dbReference type="Pfam" id="PF00746">
    <property type="entry name" value="Gram_pos_anchor"/>
    <property type="match status" value="1"/>
</dbReference>
<feature type="compositionally biased region" description="Low complexity" evidence="5">
    <location>
        <begin position="221"/>
        <end position="231"/>
    </location>
</feature>
<protein>
    <submittedName>
        <fullName evidence="9">Bacterial Ig-like domain-containing protein</fullName>
    </submittedName>
</protein>
<dbReference type="InterPro" id="IPR022038">
    <property type="entry name" value="Ig-like_bact"/>
</dbReference>
<dbReference type="InterPro" id="IPR056573">
    <property type="entry name" value="Lectin_L-type_dom"/>
</dbReference>
<evidence type="ECO:0000259" key="7">
    <source>
        <dbReference type="Pfam" id="PF00746"/>
    </source>
</evidence>
<keyword evidence="10" id="KW-1185">Reference proteome</keyword>
<dbReference type="NCBIfam" id="TIGR01167">
    <property type="entry name" value="LPXTG_anchor"/>
    <property type="match status" value="1"/>
</dbReference>
<feature type="region of interest" description="Disordered" evidence="5">
    <location>
        <begin position="219"/>
        <end position="240"/>
    </location>
</feature>
<feature type="domain" description="Ig-like" evidence="8">
    <location>
        <begin position="510"/>
        <end position="587"/>
    </location>
</feature>
<dbReference type="Gene3D" id="2.60.120.200">
    <property type="match status" value="1"/>
</dbReference>
<sequence length="1675" mass="171914">MGYHSSHDADVNNRHLKSSFRTWKSGKHWLYASSALLILGAVGASPIGQTIIKTIQTQVVHAEALTSAVTITPDNMGQYFNSIGSATAPSDGTVQLTPNTNNQAGSTVLNTQISLDSSFVLKGAINLGTTPQTKGGADGIGFNFTPTATVGNYGNGFGLGGIPNSVGFKFDTYYNSSVDNTANAAADPAIVGVTEPAKNTAGGKGYSFGTFDATNASGQISSTTSSSSATANPKRIGDPNGKFNNVEFDYDGTTHVMTVTYTDPTYGTMTWSEDITSYVNSLKAANNGSASTYFSISASTGGSKNQQQFTLSQMQYYQPVAIEGKNSTIVTGSTWKASDNLTTVTDSSGNPVPANDKNLTVSVTPATGTNAPQNPNTQNGTTVDTNTPGNYNVTYTYTDPATGEAATTTVIVTVKAPPVINVENSTINEGSTWTQVDNFVDGTNSSNTAINGNDSSLTTAVTGPNGYTGTTVDTSVPGDYTVVYTYNDANGESTSDTAVVTVLAKPTISSKDSTIFQGDTWSPADNFTGGTDSMGNPITWGEVGLSITSVVGPNGSALSLNSSTPAGVYKVTYQFTDPKTGAITTTVATVTIGAPYVEAQDTQIMPNNDGTTPTWSPADNFVSVTTGAAQTITDYNAATTAGVQVTQILDPDGNKVPTVDTSKPGNYSVTYSYTATITLADGSTEEKTVSDTGIVTVYGPVSATANDSTINVGSTWSPADNLGDVTNSEGGQVPWGDPELTVSVLSPDGSTGTSVDTNKAGIYKVTYTYTDPDTGDLATATATVTVKDNTAISSVKKDSILEGNDYQPATDFTSSTNADASAGSVTDTNDAKVNVVITDSTGKTVWTGTADESVPADKLPAGDYTVTYSVKDSNGNPVTSTTALTVTADKTTLTTKTTDTINAGNYNPETDYTSSTNIDGSSGTLSSTNNKPVQVKVTNQNGDVIYTGDANHTLNLTGGSYTVVYTVDNGSGTAVTSTTLVTVKDNTAINSKATDTLKVGQSYSPASDFVSSVNADASAGSLTNTNGAEVAVVIKDSTGKTIWTGTADETVPAGVLTGGSYNVTYTVKDSNGNPVSATTTLVSQDLTAISSKATDELTPETGQTTVNFTPSTDFTASSNADGSAGSFDNTNNAAVKVTVTDTSGNAVKANSNGSYTLAQGNYTVVYSTTDSNGNAVSSTTELTVAQAPKDNTALTSKATDNTTVGAYNPATDLTVATNADGSDGLASLTVNSATIHATITNNKGNVVYDGDVSGSVNLTGGSYNVTYTAKDKSGNTVTATTIVNVADNTALSSKPNDSLNAGSTFNPTTDLTTMTNADGSAGNSDKLNGKAVQVVVTDSSGKVVTPDASGNYSFTGGNYTVTYTTMDSNGNAVTSTTLLTVTDNTALTTKTTDNITVGDDFKPANDFTSSVNANGSAGSLTDTNGQNITVSITDKDGKVIWSGNADDTVPASKLAQGSYTVTYSTKNSNGNLISQSTLLTVNQKDVVAPTDKTALVTKPNDSLAVGKDFKPADDFTGSINADGSAGSLTDTNGAKIKVTISDENGKIVWTGTSDETVPAAVLPVGNYTVTYTVQNAAGNDITSTTHLTVDAGEIISTPPMIPTPAPKPTPKPIAKKATNKPTAQKKVATVSKHQSLPATGENENNSLVLIGSLSLVGVALLEAWKQRNYKSKHSK</sequence>
<evidence type="ECO:0000313" key="10">
    <source>
        <dbReference type="Proteomes" id="UP001595987"/>
    </source>
</evidence>
<evidence type="ECO:0000256" key="2">
    <source>
        <dbReference type="ARBA" id="ARBA00022525"/>
    </source>
</evidence>
<dbReference type="Proteomes" id="UP001595987">
    <property type="component" value="Unassembled WGS sequence"/>
</dbReference>
<dbReference type="Pfam" id="PF18483">
    <property type="entry name" value="Lectin_L-type_dom"/>
    <property type="match status" value="1"/>
</dbReference>
<accession>A0ABV9JFV9</accession>
<feature type="transmembrane region" description="Helical" evidence="6">
    <location>
        <begin position="29"/>
        <end position="48"/>
    </location>
</feature>
<evidence type="ECO:0000313" key="9">
    <source>
        <dbReference type="EMBL" id="MFC4653191.1"/>
    </source>
</evidence>
<dbReference type="InterPro" id="IPR013320">
    <property type="entry name" value="ConA-like_dom_sf"/>
</dbReference>
<feature type="region of interest" description="Disordered" evidence="5">
    <location>
        <begin position="367"/>
        <end position="389"/>
    </location>
</feature>
<evidence type="ECO:0000256" key="6">
    <source>
        <dbReference type="SAM" id="Phobius"/>
    </source>
</evidence>
<dbReference type="CDD" id="cd01951">
    <property type="entry name" value="lectin_L-type"/>
    <property type="match status" value="1"/>
</dbReference>
<keyword evidence="4" id="KW-0572">Peptidoglycan-anchor</keyword>
<reference evidence="10" key="1">
    <citation type="journal article" date="2019" name="Int. J. Syst. Evol. Microbiol.">
        <title>The Global Catalogue of Microorganisms (GCM) 10K type strain sequencing project: providing services to taxonomists for standard genome sequencing and annotation.</title>
        <authorList>
            <consortium name="The Broad Institute Genomics Platform"/>
            <consortium name="The Broad Institute Genome Sequencing Center for Infectious Disease"/>
            <person name="Wu L."/>
            <person name="Ma J."/>
        </authorList>
    </citation>
    <scope>NUCLEOTIDE SEQUENCE [LARGE SCALE GENOMIC DNA]</scope>
    <source>
        <strain evidence="10">CCUG 63287</strain>
    </source>
</reference>
<keyword evidence="6" id="KW-1133">Transmembrane helix</keyword>
<keyword evidence="6" id="KW-0812">Transmembrane</keyword>
<proteinExistence type="predicted"/>
<evidence type="ECO:0000256" key="1">
    <source>
        <dbReference type="ARBA" id="ARBA00022512"/>
    </source>
</evidence>
<keyword evidence="1" id="KW-0134">Cell wall</keyword>
<comment type="caution">
    <text evidence="9">The sequence shown here is derived from an EMBL/GenBank/DDBJ whole genome shotgun (WGS) entry which is preliminary data.</text>
</comment>
<feature type="domain" description="Gram-positive cocci surface proteins LPxTG" evidence="7">
    <location>
        <begin position="1630"/>
        <end position="1661"/>
    </location>
</feature>
<organism evidence="9 10">
    <name type="scientific">Lactococcus nasutitermitis</name>
    <dbReference type="NCBI Taxonomy" id="1652957"/>
    <lineage>
        <taxon>Bacteria</taxon>
        <taxon>Bacillati</taxon>
        <taxon>Bacillota</taxon>
        <taxon>Bacilli</taxon>
        <taxon>Lactobacillales</taxon>
        <taxon>Streptococcaceae</taxon>
        <taxon>Lactococcus</taxon>
    </lineage>
</organism>
<keyword evidence="6" id="KW-0472">Membrane</keyword>
<dbReference type="SUPFAM" id="SSF49899">
    <property type="entry name" value="Concanavalin A-like lectins/glucanases"/>
    <property type="match status" value="1"/>
</dbReference>
<feature type="domain" description="Ig-like" evidence="8">
    <location>
        <begin position="325"/>
        <end position="414"/>
    </location>
</feature>
<dbReference type="EMBL" id="JBHSGD010000008">
    <property type="protein sequence ID" value="MFC4653191.1"/>
    <property type="molecule type" value="Genomic_DNA"/>
</dbReference>
<evidence type="ECO:0000256" key="3">
    <source>
        <dbReference type="ARBA" id="ARBA00022729"/>
    </source>
</evidence>
<feature type="region of interest" description="Disordered" evidence="5">
    <location>
        <begin position="1596"/>
        <end position="1641"/>
    </location>
</feature>
<feature type="compositionally biased region" description="Polar residues" evidence="5">
    <location>
        <begin position="1631"/>
        <end position="1641"/>
    </location>
</feature>
<feature type="compositionally biased region" description="Pro residues" evidence="5">
    <location>
        <begin position="1599"/>
        <end position="1611"/>
    </location>
</feature>
<keyword evidence="2" id="KW-0964">Secreted</keyword>
<keyword evidence="3" id="KW-0732">Signal</keyword>
<dbReference type="NCBIfam" id="TIGR03715">
    <property type="entry name" value="KxYKxGKxW"/>
    <property type="match status" value="1"/>
</dbReference>
<dbReference type="InterPro" id="IPR013783">
    <property type="entry name" value="Ig-like_fold"/>
</dbReference>
<dbReference type="InterPro" id="IPR022263">
    <property type="entry name" value="KxYKxGKxW"/>
</dbReference>
<dbReference type="RefSeq" id="WP_213536371.1">
    <property type="nucleotide sequence ID" value="NZ_BOVQ01000006.1"/>
</dbReference>
<dbReference type="Gene3D" id="2.60.40.10">
    <property type="entry name" value="Immunoglobulins"/>
    <property type="match status" value="6"/>
</dbReference>
<dbReference type="InterPro" id="IPR019931">
    <property type="entry name" value="LPXTG_anchor"/>
</dbReference>
<gene>
    <name evidence="9" type="ORF">ACFO26_09775</name>
</gene>